<gene>
    <name evidence="2" type="ORF">QC761_0107740</name>
</gene>
<evidence type="ECO:0000313" key="2">
    <source>
        <dbReference type="EMBL" id="KAK4639392.1"/>
    </source>
</evidence>
<dbReference type="GeneID" id="87892584"/>
<evidence type="ECO:0000256" key="1">
    <source>
        <dbReference type="SAM" id="MobiDB-lite"/>
    </source>
</evidence>
<dbReference type="RefSeq" id="XP_062728368.1">
    <property type="nucleotide sequence ID" value="XM_062873189.1"/>
</dbReference>
<dbReference type="EMBL" id="JAFFGZ010000009">
    <property type="protein sequence ID" value="KAK4639392.1"/>
    <property type="molecule type" value="Genomic_DNA"/>
</dbReference>
<dbReference type="Proteomes" id="UP001322138">
    <property type="component" value="Unassembled WGS sequence"/>
</dbReference>
<comment type="caution">
    <text evidence="2">The sequence shown here is derived from an EMBL/GenBank/DDBJ whole genome shotgun (WGS) entry which is preliminary data.</text>
</comment>
<protein>
    <submittedName>
        <fullName evidence="2">Uncharacterized protein</fullName>
    </submittedName>
</protein>
<sequence>MAVQGHLRTAMLPLAQHDSQPRSRSIFIPSVPSAWQTCLRDPLQRGSRLPLFDQDVQERVGGDFSL</sequence>
<reference evidence="2 3" key="1">
    <citation type="journal article" date="2023" name="bioRxiv">
        <title>High-quality genome assemblies of four members of thePodospora anserinaspecies complex.</title>
        <authorList>
            <person name="Ament-Velasquez S.L."/>
            <person name="Vogan A.A."/>
            <person name="Wallerman O."/>
            <person name="Hartmann F."/>
            <person name="Gautier V."/>
            <person name="Silar P."/>
            <person name="Giraud T."/>
            <person name="Johannesson H."/>
        </authorList>
    </citation>
    <scope>NUCLEOTIDE SEQUENCE [LARGE SCALE GENOMIC DNA]</scope>
    <source>
        <strain evidence="2 3">CBS 112042</strain>
    </source>
</reference>
<evidence type="ECO:0000313" key="3">
    <source>
        <dbReference type="Proteomes" id="UP001322138"/>
    </source>
</evidence>
<keyword evidence="3" id="KW-1185">Reference proteome</keyword>
<proteinExistence type="predicted"/>
<organism evidence="2 3">
    <name type="scientific">Podospora bellae-mahoneyi</name>
    <dbReference type="NCBI Taxonomy" id="2093777"/>
    <lineage>
        <taxon>Eukaryota</taxon>
        <taxon>Fungi</taxon>
        <taxon>Dikarya</taxon>
        <taxon>Ascomycota</taxon>
        <taxon>Pezizomycotina</taxon>
        <taxon>Sordariomycetes</taxon>
        <taxon>Sordariomycetidae</taxon>
        <taxon>Sordariales</taxon>
        <taxon>Podosporaceae</taxon>
        <taxon>Podospora</taxon>
    </lineage>
</organism>
<name>A0ABR0F7V7_9PEZI</name>
<accession>A0ABR0F7V7</accession>
<feature type="region of interest" description="Disordered" evidence="1">
    <location>
        <begin position="1"/>
        <end position="23"/>
    </location>
</feature>